<keyword evidence="4" id="KW-1185">Reference proteome</keyword>
<dbReference type="OrthoDB" id="4187949at2759"/>
<evidence type="ECO:0000256" key="2">
    <source>
        <dbReference type="SAM" id="MobiDB-lite"/>
    </source>
</evidence>
<dbReference type="RefSeq" id="XP_024551409.1">
    <property type="nucleotide sequence ID" value="XM_024695615.1"/>
</dbReference>
<evidence type="ECO:0000256" key="1">
    <source>
        <dbReference type="SAM" id="Coils"/>
    </source>
</evidence>
<dbReference type="AlphaFoldDB" id="A0A384JVN8"/>
<protein>
    <submittedName>
        <fullName evidence="3">Uncharacterized protein</fullName>
    </submittedName>
</protein>
<reference evidence="3 4" key="1">
    <citation type="journal article" date="2011" name="PLoS Genet.">
        <title>Genomic analysis of the necrotrophic fungal pathogens Sclerotinia sclerotiorum and Botrytis cinerea.</title>
        <authorList>
            <person name="Amselem J."/>
            <person name="Cuomo C.A."/>
            <person name="van Kan J.A."/>
            <person name="Viaud M."/>
            <person name="Benito E.P."/>
            <person name="Couloux A."/>
            <person name="Coutinho P.M."/>
            <person name="de Vries R.P."/>
            <person name="Dyer P.S."/>
            <person name="Fillinger S."/>
            <person name="Fournier E."/>
            <person name="Gout L."/>
            <person name="Hahn M."/>
            <person name="Kohn L."/>
            <person name="Lapalu N."/>
            <person name="Plummer K.M."/>
            <person name="Pradier J.M."/>
            <person name="Quevillon E."/>
            <person name="Sharon A."/>
            <person name="Simon A."/>
            <person name="ten Have A."/>
            <person name="Tudzynski B."/>
            <person name="Tudzynski P."/>
            <person name="Wincker P."/>
            <person name="Andrew M."/>
            <person name="Anthouard V."/>
            <person name="Beever R.E."/>
            <person name="Beffa R."/>
            <person name="Benoit I."/>
            <person name="Bouzid O."/>
            <person name="Brault B."/>
            <person name="Chen Z."/>
            <person name="Choquer M."/>
            <person name="Collemare J."/>
            <person name="Cotton P."/>
            <person name="Danchin E.G."/>
            <person name="Da Silva C."/>
            <person name="Gautier A."/>
            <person name="Giraud C."/>
            <person name="Giraud T."/>
            <person name="Gonzalez C."/>
            <person name="Grossetete S."/>
            <person name="Guldener U."/>
            <person name="Henrissat B."/>
            <person name="Howlett B.J."/>
            <person name="Kodira C."/>
            <person name="Kretschmer M."/>
            <person name="Lappartient A."/>
            <person name="Leroch M."/>
            <person name="Levis C."/>
            <person name="Mauceli E."/>
            <person name="Neuveglise C."/>
            <person name="Oeser B."/>
            <person name="Pearson M."/>
            <person name="Poulain J."/>
            <person name="Poussereau N."/>
            <person name="Quesneville H."/>
            <person name="Rascle C."/>
            <person name="Schumacher J."/>
            <person name="Segurens B."/>
            <person name="Sexton A."/>
            <person name="Silva E."/>
            <person name="Sirven C."/>
            <person name="Soanes D.M."/>
            <person name="Talbot N.J."/>
            <person name="Templeton M."/>
            <person name="Yandava C."/>
            <person name="Yarden O."/>
            <person name="Zeng Q."/>
            <person name="Rollins J.A."/>
            <person name="Lebrun M.H."/>
            <person name="Dickman M."/>
        </authorList>
    </citation>
    <scope>NUCLEOTIDE SEQUENCE [LARGE SCALE GENOMIC DNA]</scope>
    <source>
        <strain evidence="3 4">B05.10</strain>
    </source>
</reference>
<accession>A0A384JVN8</accession>
<evidence type="ECO:0000313" key="4">
    <source>
        <dbReference type="Proteomes" id="UP000001798"/>
    </source>
</evidence>
<sequence length="490" mass="54874">MSEPHCDKTHTDDSHLPKGSCRFILLHPESKQLRCACVGFASNRSIPGSLCHCGHQAVYHNSDPECSGREELDALKLRIDTLEKELHRERRIGRGGLLDRLVKLEELVEKENLEREVEIRNIHRGIGGLWQNVGLLNKRTPYYDDRIEGLVDDVHRIHARMIELDDASMKVEDRVDTLENTSARTLTPPKRAQRRKASTPPAANLQIAIENTTKSGEGDAIGNFQMPMNGFASGQEFLERDLSGDRCEARSWTVHVSLMPTSSQPFPFEKDTAAYKRCLSRGLHRKIVVSDTYSDCFKEAVSSAFAPVLRGRPWQPLVAKICDVKNLRGLPMLRQLDAQLVSSDYDVKFLKDYCAVLDGSGKIEDLYIAMTEDTITWVEMRELEQFLPGLESAWSHSTYLDGALIDVPLQAMKDESSKATASKQKPADNMLLSLPAAEHSPSSIMLKRHASRISRTPSFDSSIEGEKPRTKLRQLCNGAGVDIGRCAKIV</sequence>
<gene>
    <name evidence="3" type="ORF">BCIN_10g04270</name>
</gene>
<reference evidence="3 4" key="3">
    <citation type="journal article" date="2017" name="Mol. Plant Pathol.">
        <title>A gapless genome sequence of the fungus Botrytis cinerea.</title>
        <authorList>
            <person name="Van Kan J.A."/>
            <person name="Stassen J.H."/>
            <person name="Mosbach A."/>
            <person name="Van Der Lee T.A."/>
            <person name="Faino L."/>
            <person name="Farmer A.D."/>
            <person name="Papasotiriou D.G."/>
            <person name="Zhou S."/>
            <person name="Seidl M.F."/>
            <person name="Cottam E."/>
            <person name="Edel D."/>
            <person name="Hahn M."/>
            <person name="Schwartz D.C."/>
            <person name="Dietrich R.A."/>
            <person name="Widdison S."/>
            <person name="Scalliet G."/>
        </authorList>
    </citation>
    <scope>NUCLEOTIDE SEQUENCE [LARGE SCALE GENOMIC DNA]</scope>
    <source>
        <strain evidence="3 4">B05.10</strain>
    </source>
</reference>
<dbReference type="GeneID" id="5438045"/>
<organism evidence="3 4">
    <name type="scientific">Botryotinia fuckeliana (strain B05.10)</name>
    <name type="common">Noble rot fungus</name>
    <name type="synonym">Botrytis cinerea</name>
    <dbReference type="NCBI Taxonomy" id="332648"/>
    <lineage>
        <taxon>Eukaryota</taxon>
        <taxon>Fungi</taxon>
        <taxon>Dikarya</taxon>
        <taxon>Ascomycota</taxon>
        <taxon>Pezizomycotina</taxon>
        <taxon>Leotiomycetes</taxon>
        <taxon>Helotiales</taxon>
        <taxon>Sclerotiniaceae</taxon>
        <taxon>Botrytis</taxon>
    </lineage>
</organism>
<dbReference type="Proteomes" id="UP000001798">
    <property type="component" value="Chromosome 10"/>
</dbReference>
<dbReference type="EMBL" id="CP009814">
    <property type="protein sequence ID" value="ATZ54424.1"/>
    <property type="molecule type" value="Genomic_DNA"/>
</dbReference>
<keyword evidence="1" id="KW-0175">Coiled coil</keyword>
<evidence type="ECO:0000313" key="3">
    <source>
        <dbReference type="EMBL" id="ATZ54424.1"/>
    </source>
</evidence>
<dbReference type="VEuPathDB" id="FungiDB:Bcin10g04270"/>
<feature type="region of interest" description="Disordered" evidence="2">
    <location>
        <begin position="179"/>
        <end position="201"/>
    </location>
</feature>
<feature type="coiled-coil region" evidence="1">
    <location>
        <begin position="72"/>
        <end position="121"/>
    </location>
</feature>
<proteinExistence type="predicted"/>
<reference evidence="3 4" key="2">
    <citation type="journal article" date="2012" name="Eukaryot. Cell">
        <title>Genome update of Botrytis cinerea strains B05.10 and T4.</title>
        <authorList>
            <person name="Staats M."/>
            <person name="van Kan J.A."/>
        </authorList>
    </citation>
    <scope>NUCLEOTIDE SEQUENCE [LARGE SCALE GENOMIC DNA]</scope>
    <source>
        <strain evidence="3 4">B05.10</strain>
    </source>
</reference>
<dbReference type="KEGG" id="bfu:BCIN_10g04270"/>
<name>A0A384JVN8_BOTFB</name>